<proteinExistence type="predicted"/>
<dbReference type="Proteomes" id="UP000694546">
    <property type="component" value="Chromosome 9"/>
</dbReference>
<feature type="region of interest" description="Disordered" evidence="1">
    <location>
        <begin position="1"/>
        <end position="24"/>
    </location>
</feature>
<sequence>IIKRFSNYESSTQGKNGKNTPCATETPAVTVLPVPVTRDKTGAVTVSVHAKPGAKHNAITGGCCERTVQRQVIEEQAGVR</sequence>
<evidence type="ECO:0000313" key="3">
    <source>
        <dbReference type="Proteomes" id="UP000694546"/>
    </source>
</evidence>
<reference evidence="2" key="1">
    <citation type="submission" date="2025-08" db="UniProtKB">
        <authorList>
            <consortium name="Ensembl"/>
        </authorList>
    </citation>
    <scope>IDENTIFICATION</scope>
</reference>
<keyword evidence="3" id="KW-1185">Reference proteome</keyword>
<dbReference type="AlphaFoldDB" id="A0A8C4ZJI9"/>
<dbReference type="Ensembl" id="ENSGMOT00000016765.2">
    <property type="protein sequence ID" value="ENSGMOP00000016349.2"/>
    <property type="gene ID" value="ENSGMOG00000015244.2"/>
</dbReference>
<protein>
    <submittedName>
        <fullName evidence="2">Uncharacterized protein</fullName>
    </submittedName>
</protein>
<accession>A0A8C4ZJI9</accession>
<name>A0A8C4ZJI9_GADMO</name>
<evidence type="ECO:0000313" key="2">
    <source>
        <dbReference type="Ensembl" id="ENSGMOP00000016349.2"/>
    </source>
</evidence>
<organism evidence="2 3">
    <name type="scientific">Gadus morhua</name>
    <name type="common">Atlantic cod</name>
    <dbReference type="NCBI Taxonomy" id="8049"/>
    <lineage>
        <taxon>Eukaryota</taxon>
        <taxon>Metazoa</taxon>
        <taxon>Chordata</taxon>
        <taxon>Craniata</taxon>
        <taxon>Vertebrata</taxon>
        <taxon>Euteleostomi</taxon>
        <taxon>Actinopterygii</taxon>
        <taxon>Neopterygii</taxon>
        <taxon>Teleostei</taxon>
        <taxon>Neoteleostei</taxon>
        <taxon>Acanthomorphata</taxon>
        <taxon>Zeiogadaria</taxon>
        <taxon>Gadariae</taxon>
        <taxon>Gadiformes</taxon>
        <taxon>Gadoidei</taxon>
        <taxon>Gadidae</taxon>
        <taxon>Gadus</taxon>
    </lineage>
</organism>
<reference evidence="2" key="2">
    <citation type="submission" date="2025-09" db="UniProtKB">
        <authorList>
            <consortium name="Ensembl"/>
        </authorList>
    </citation>
    <scope>IDENTIFICATION</scope>
</reference>
<feature type="compositionally biased region" description="Polar residues" evidence="1">
    <location>
        <begin position="7"/>
        <end position="23"/>
    </location>
</feature>
<evidence type="ECO:0000256" key="1">
    <source>
        <dbReference type="SAM" id="MobiDB-lite"/>
    </source>
</evidence>